<evidence type="ECO:0000313" key="3">
    <source>
        <dbReference type="Proteomes" id="UP000801492"/>
    </source>
</evidence>
<accession>A0A8K0CSL5</accession>
<comment type="caution">
    <text evidence="2">The sequence shown here is derived from an EMBL/GenBank/DDBJ whole genome shotgun (WGS) entry which is preliminary data.</text>
</comment>
<dbReference type="Proteomes" id="UP000801492">
    <property type="component" value="Unassembled WGS sequence"/>
</dbReference>
<dbReference type="EMBL" id="VTPC01008412">
    <property type="protein sequence ID" value="KAF2892850.1"/>
    <property type="molecule type" value="Genomic_DNA"/>
</dbReference>
<reference evidence="2" key="1">
    <citation type="submission" date="2019-08" db="EMBL/GenBank/DDBJ databases">
        <title>The genome of the North American firefly Photinus pyralis.</title>
        <authorList>
            <consortium name="Photinus pyralis genome working group"/>
            <person name="Fallon T.R."/>
            <person name="Sander Lower S.E."/>
            <person name="Weng J.-K."/>
        </authorList>
    </citation>
    <scope>NUCLEOTIDE SEQUENCE</scope>
    <source>
        <strain evidence="2">TRF0915ILg1</strain>
        <tissue evidence="2">Whole body</tissue>
    </source>
</reference>
<name>A0A8K0CSL5_IGNLU</name>
<feature type="compositionally biased region" description="Basic and acidic residues" evidence="1">
    <location>
        <begin position="172"/>
        <end position="183"/>
    </location>
</feature>
<gene>
    <name evidence="2" type="ORF">ILUMI_13322</name>
</gene>
<protein>
    <submittedName>
        <fullName evidence="2">Uncharacterized protein</fullName>
    </submittedName>
</protein>
<evidence type="ECO:0000256" key="1">
    <source>
        <dbReference type="SAM" id="MobiDB-lite"/>
    </source>
</evidence>
<evidence type="ECO:0000313" key="2">
    <source>
        <dbReference type="EMBL" id="KAF2892850.1"/>
    </source>
</evidence>
<proteinExistence type="predicted"/>
<keyword evidence="3" id="KW-1185">Reference proteome</keyword>
<feature type="region of interest" description="Disordered" evidence="1">
    <location>
        <begin position="167"/>
        <end position="193"/>
    </location>
</feature>
<sequence length="239" mass="27217">MAELGRNIFFNSGGTNGYRKISIVNGHVPTEGKDIEAKTEFYEALAEVVEYLNTTEGKSLHKETNENGRSSIQFAIERKIKAVSTSFDHNNIHKITWISSNYQPKNQIDQVLTIEKKHFKAVRDCGSYRSADANSDHVLALSKIKQEIPSKETVKKKDSELLIEEELNLTRQKSEEQPESNEREEVEEPSEQEIRKIIKKLKSNKSAGQNGISAEILKNRGQDLLKTYTTLYVEFGEKK</sequence>
<organism evidence="2 3">
    <name type="scientific">Ignelater luminosus</name>
    <name type="common">Cucubano</name>
    <name type="synonym">Pyrophorus luminosus</name>
    <dbReference type="NCBI Taxonomy" id="2038154"/>
    <lineage>
        <taxon>Eukaryota</taxon>
        <taxon>Metazoa</taxon>
        <taxon>Ecdysozoa</taxon>
        <taxon>Arthropoda</taxon>
        <taxon>Hexapoda</taxon>
        <taxon>Insecta</taxon>
        <taxon>Pterygota</taxon>
        <taxon>Neoptera</taxon>
        <taxon>Endopterygota</taxon>
        <taxon>Coleoptera</taxon>
        <taxon>Polyphaga</taxon>
        <taxon>Elateriformia</taxon>
        <taxon>Elateroidea</taxon>
        <taxon>Elateridae</taxon>
        <taxon>Agrypninae</taxon>
        <taxon>Pyrophorini</taxon>
        <taxon>Ignelater</taxon>
    </lineage>
</organism>
<dbReference type="OrthoDB" id="8195170at2759"/>
<dbReference type="AlphaFoldDB" id="A0A8K0CSL5"/>